<evidence type="ECO:0000313" key="1">
    <source>
        <dbReference type="EMBL" id="KAI4347205.1"/>
    </source>
</evidence>
<reference evidence="1 2" key="1">
    <citation type="journal article" date="2022" name="DNA Res.">
        <title>Chromosomal-level genome assembly of the orchid tree Bauhinia variegata (Leguminosae; Cercidoideae) supports the allotetraploid origin hypothesis of Bauhinia.</title>
        <authorList>
            <person name="Zhong Y."/>
            <person name="Chen Y."/>
            <person name="Zheng D."/>
            <person name="Pang J."/>
            <person name="Liu Y."/>
            <person name="Luo S."/>
            <person name="Meng S."/>
            <person name="Qian L."/>
            <person name="Wei D."/>
            <person name="Dai S."/>
            <person name="Zhou R."/>
        </authorList>
    </citation>
    <scope>NUCLEOTIDE SEQUENCE [LARGE SCALE GENOMIC DNA]</scope>
    <source>
        <strain evidence="1">BV-YZ2020</strain>
    </source>
</reference>
<name>A0ACB9PF62_BAUVA</name>
<keyword evidence="2" id="KW-1185">Reference proteome</keyword>
<sequence>MSQCVCRNGIGDESSVNMDSEVWSSHGIRKKTFEYSELEEATNNFHPSRNLGSGSYGTVHLGTLKDGHQVAIKHLGKSLRLHDEKLEGKRLRGFTNEVAMLTRLSHENLVQIYGTSSPGTYELVIVQEYIPNGCVADHLLGRLKKPGTLSWVTRLNIAVQTAGALAYLHSSGVIHCDVKTRNILLDSSFSAKVADFGLSGLSRPGVQRISTNPVGTPGYLDPEYYERFHLSNKSDVYSFGVVLIELISSMPAFRNYDEKQPLLAKFAINKILHEQLDQLVDPALEFKSDKWVRQTVTAVTELAFRCLYRKRNMRPSMAEVFDTLKSIRAGALQVLPGSD</sequence>
<dbReference type="Proteomes" id="UP000828941">
    <property type="component" value="Chromosome 4"/>
</dbReference>
<dbReference type="EMBL" id="CM039429">
    <property type="protein sequence ID" value="KAI4347205.1"/>
    <property type="molecule type" value="Genomic_DNA"/>
</dbReference>
<gene>
    <name evidence="1" type="ORF">L6164_008039</name>
</gene>
<evidence type="ECO:0000313" key="2">
    <source>
        <dbReference type="Proteomes" id="UP000828941"/>
    </source>
</evidence>
<protein>
    <submittedName>
        <fullName evidence="1">Uncharacterized protein</fullName>
    </submittedName>
</protein>
<proteinExistence type="predicted"/>
<comment type="caution">
    <text evidence="1">The sequence shown here is derived from an EMBL/GenBank/DDBJ whole genome shotgun (WGS) entry which is preliminary data.</text>
</comment>
<organism evidence="1 2">
    <name type="scientific">Bauhinia variegata</name>
    <name type="common">Purple orchid tree</name>
    <name type="synonym">Phanera variegata</name>
    <dbReference type="NCBI Taxonomy" id="167791"/>
    <lineage>
        <taxon>Eukaryota</taxon>
        <taxon>Viridiplantae</taxon>
        <taxon>Streptophyta</taxon>
        <taxon>Embryophyta</taxon>
        <taxon>Tracheophyta</taxon>
        <taxon>Spermatophyta</taxon>
        <taxon>Magnoliopsida</taxon>
        <taxon>eudicotyledons</taxon>
        <taxon>Gunneridae</taxon>
        <taxon>Pentapetalae</taxon>
        <taxon>rosids</taxon>
        <taxon>fabids</taxon>
        <taxon>Fabales</taxon>
        <taxon>Fabaceae</taxon>
        <taxon>Cercidoideae</taxon>
        <taxon>Cercideae</taxon>
        <taxon>Bauhiniinae</taxon>
        <taxon>Bauhinia</taxon>
    </lineage>
</organism>
<accession>A0ACB9PF62</accession>